<dbReference type="EMBL" id="LR796223">
    <property type="protein sequence ID" value="CAB4128319.1"/>
    <property type="molecule type" value="Genomic_DNA"/>
</dbReference>
<accession>A0A6J7WHI7</accession>
<sequence>MKRSMQRKQSEQQAIPAAMDYSKTLAHIKLRQALNEGMTIGFVACMEMIKETLQNVPGIGNKKVESILSAFQIKLEEYKNKLNS</sequence>
<proteinExistence type="predicted"/>
<name>A0A6J7WHI7_9CAUD</name>
<dbReference type="EMBL" id="LR798245">
    <property type="protein sequence ID" value="CAB5216924.1"/>
    <property type="molecule type" value="Genomic_DNA"/>
</dbReference>
<reference evidence="2" key="1">
    <citation type="submission" date="2020-05" db="EMBL/GenBank/DDBJ databases">
        <authorList>
            <person name="Chiriac C."/>
            <person name="Salcher M."/>
            <person name="Ghai R."/>
            <person name="Kavagutti S V."/>
        </authorList>
    </citation>
    <scope>NUCLEOTIDE SEQUENCE</scope>
</reference>
<evidence type="ECO:0000313" key="2">
    <source>
        <dbReference type="EMBL" id="CAB5216924.1"/>
    </source>
</evidence>
<gene>
    <name evidence="1" type="ORF">UFOVP103_35</name>
    <name evidence="2" type="ORF">UFOVP197_20</name>
</gene>
<evidence type="ECO:0000313" key="1">
    <source>
        <dbReference type="EMBL" id="CAB4128319.1"/>
    </source>
</evidence>
<organism evidence="2">
    <name type="scientific">uncultured Caudovirales phage</name>
    <dbReference type="NCBI Taxonomy" id="2100421"/>
    <lineage>
        <taxon>Viruses</taxon>
        <taxon>Duplodnaviria</taxon>
        <taxon>Heunggongvirae</taxon>
        <taxon>Uroviricota</taxon>
        <taxon>Caudoviricetes</taxon>
        <taxon>Peduoviridae</taxon>
        <taxon>Maltschvirus</taxon>
        <taxon>Maltschvirus maltsch</taxon>
    </lineage>
</organism>
<protein>
    <submittedName>
        <fullName evidence="2">Uncharacterized protein</fullName>
    </submittedName>
</protein>